<evidence type="ECO:0000313" key="2">
    <source>
        <dbReference type="Proteomes" id="UP000214880"/>
    </source>
</evidence>
<proteinExistence type="predicted"/>
<reference evidence="1 2" key="1">
    <citation type="submission" date="2016-10" db="EMBL/GenBank/DDBJ databases">
        <authorList>
            <person name="de Groot N.N."/>
        </authorList>
    </citation>
    <scope>NUCLEOTIDE SEQUENCE [LARGE SCALE GENOMIC DNA]</scope>
    <source>
        <strain evidence="1 2">DSM 1736</strain>
    </source>
</reference>
<evidence type="ECO:0000313" key="1">
    <source>
        <dbReference type="EMBL" id="SDM76302.1"/>
    </source>
</evidence>
<accession>A0A1G9VVH2</accession>
<keyword evidence="2" id="KW-1185">Reference proteome</keyword>
<sequence>MEAQKSFWAMGKRQQESFLAETTHEAIARTQALGQATCHKDEKGLYFLAPTGEKRYVIARKYKGRRRSVKGMDIWANNTLV</sequence>
<dbReference type="RefSeq" id="WP_092074053.1">
    <property type="nucleotide sequence ID" value="NZ_FNHB01000007.1"/>
</dbReference>
<gene>
    <name evidence="1" type="ORF">SAMN04488502_10753</name>
</gene>
<name>A0A1G9VVH2_9FIRM</name>
<dbReference type="AlphaFoldDB" id="A0A1G9VVH2"/>
<dbReference type="EMBL" id="FNHB01000007">
    <property type="protein sequence ID" value="SDM76302.1"/>
    <property type="molecule type" value="Genomic_DNA"/>
</dbReference>
<dbReference type="Proteomes" id="UP000214880">
    <property type="component" value="Unassembled WGS sequence"/>
</dbReference>
<protein>
    <submittedName>
        <fullName evidence="1">Uncharacterized protein</fullName>
    </submittedName>
</protein>
<dbReference type="STRING" id="146817.SAMN04488502_10753"/>
<organism evidence="1 2">
    <name type="scientific">Dendrosporobacter quercicolus</name>
    <dbReference type="NCBI Taxonomy" id="146817"/>
    <lineage>
        <taxon>Bacteria</taxon>
        <taxon>Bacillati</taxon>
        <taxon>Bacillota</taxon>
        <taxon>Negativicutes</taxon>
        <taxon>Selenomonadales</taxon>
        <taxon>Sporomusaceae</taxon>
        <taxon>Dendrosporobacter</taxon>
    </lineage>
</organism>